<dbReference type="InterPro" id="IPR016160">
    <property type="entry name" value="Ald_DH_CS_CYS"/>
</dbReference>
<dbReference type="EMBL" id="MLKD01000005">
    <property type="protein sequence ID" value="OQE26844.1"/>
    <property type="molecule type" value="Genomic_DNA"/>
</dbReference>
<dbReference type="PROSITE" id="PS00687">
    <property type="entry name" value="ALDEHYDE_DEHYDR_GLU"/>
    <property type="match status" value="1"/>
</dbReference>
<dbReference type="InterPro" id="IPR029510">
    <property type="entry name" value="Ald_DH_CS_GLU"/>
</dbReference>
<dbReference type="InterPro" id="IPR016163">
    <property type="entry name" value="Ald_DH_C"/>
</dbReference>
<dbReference type="InterPro" id="IPR016161">
    <property type="entry name" value="Ald_DH/histidinol_DH"/>
</dbReference>
<gene>
    <name evidence="8" type="ORF">PENSTE_c005G00048</name>
</gene>
<accession>A0A1V6TLI3</accession>
<dbReference type="PROSITE" id="PS00070">
    <property type="entry name" value="ALDEHYDE_DEHYDR_CYS"/>
    <property type="match status" value="1"/>
</dbReference>
<comment type="similarity">
    <text evidence="1 6">Belongs to the aldehyde dehydrogenase family.</text>
</comment>
<dbReference type="InterPro" id="IPR016162">
    <property type="entry name" value="Ald_DH_N"/>
</dbReference>
<evidence type="ECO:0000259" key="7">
    <source>
        <dbReference type="Pfam" id="PF00171"/>
    </source>
</evidence>
<dbReference type="GO" id="GO:0004029">
    <property type="term" value="F:aldehyde dehydrogenase (NAD+) activity"/>
    <property type="evidence" value="ECO:0007669"/>
    <property type="project" value="UniProtKB-EC"/>
</dbReference>
<dbReference type="STRING" id="303698.A0A1V6TLI3"/>
<name>A0A1V6TLI3_9EURO</name>
<dbReference type="PANTHER" id="PTHR11699">
    <property type="entry name" value="ALDEHYDE DEHYDROGENASE-RELATED"/>
    <property type="match status" value="1"/>
</dbReference>
<evidence type="ECO:0000256" key="6">
    <source>
        <dbReference type="RuleBase" id="RU003345"/>
    </source>
</evidence>
<dbReference type="OrthoDB" id="310895at2759"/>
<dbReference type="FunFam" id="3.40.309.10:FF:000009">
    <property type="entry name" value="Aldehyde dehydrogenase A"/>
    <property type="match status" value="1"/>
</dbReference>
<evidence type="ECO:0000256" key="4">
    <source>
        <dbReference type="ARBA" id="ARBA00049194"/>
    </source>
</evidence>
<evidence type="ECO:0000313" key="8">
    <source>
        <dbReference type="EMBL" id="OQE26844.1"/>
    </source>
</evidence>
<dbReference type="Gene3D" id="3.40.309.10">
    <property type="entry name" value="Aldehyde Dehydrogenase, Chain A, domain 2"/>
    <property type="match status" value="1"/>
</dbReference>
<dbReference type="EC" id="1.2.1.3" evidence="3"/>
<dbReference type="SUPFAM" id="SSF53720">
    <property type="entry name" value="ALDH-like"/>
    <property type="match status" value="1"/>
</dbReference>
<comment type="catalytic activity">
    <reaction evidence="4">
        <text>an aldehyde + NAD(+) + H2O = a carboxylate + NADH + 2 H(+)</text>
        <dbReference type="Rhea" id="RHEA:16185"/>
        <dbReference type="ChEBI" id="CHEBI:15377"/>
        <dbReference type="ChEBI" id="CHEBI:15378"/>
        <dbReference type="ChEBI" id="CHEBI:17478"/>
        <dbReference type="ChEBI" id="CHEBI:29067"/>
        <dbReference type="ChEBI" id="CHEBI:57540"/>
        <dbReference type="ChEBI" id="CHEBI:57945"/>
        <dbReference type="EC" id="1.2.1.3"/>
    </reaction>
</comment>
<dbReference type="AlphaFoldDB" id="A0A1V6TLI3"/>
<sequence>MGDQIKTISPSTNKVIFETQGISLRDSQNVVKASTQAFSSWKNVPFSQRKEVVVKALQLLQKQKNLLAEELTLQMGRPIAFGTKEIETMQKRADYLLAIAEQSLPGQPEAGFRRWIEKEPLGPTLIVFVWNFPYLIIVNSLLPALLAGNTLVLKPSPQTPLVGNRIAEIFSQAGLPKDVLQVIHSGNQETLKSIVQFPDIKLISFVGSTEGGRMLRENTASRFVPVNLELGGNDPAYIRPDADLKYVAEQVVDGAVFNSGQSCCAIERVYVHEDVHEDFLKGVQKELAQYKLGDPSDKSVNVGPVISRAAQASVNAQIQDALTKGALNVTPENPSFANPPADGNYVVPTILTDVNHDMVVMQEETFGPVIPIMKVESDDEAVKWMNTSDHGLTASVWTKDLVAGEKLLKQLEAGTVFINRCDYPNPDLAWTGWKNSGMGHTLGPRAFDPFYKLKSYHIRENQG</sequence>
<protein>
    <recommendedName>
        <fullName evidence="3">aldehyde dehydrogenase (NAD(+))</fullName>
        <ecNumber evidence="3">1.2.1.3</ecNumber>
    </recommendedName>
</protein>
<evidence type="ECO:0000256" key="1">
    <source>
        <dbReference type="ARBA" id="ARBA00009986"/>
    </source>
</evidence>
<organism evidence="8 9">
    <name type="scientific">Penicillium steckii</name>
    <dbReference type="NCBI Taxonomy" id="303698"/>
    <lineage>
        <taxon>Eukaryota</taxon>
        <taxon>Fungi</taxon>
        <taxon>Dikarya</taxon>
        <taxon>Ascomycota</taxon>
        <taxon>Pezizomycotina</taxon>
        <taxon>Eurotiomycetes</taxon>
        <taxon>Eurotiomycetidae</taxon>
        <taxon>Eurotiales</taxon>
        <taxon>Aspergillaceae</taxon>
        <taxon>Penicillium</taxon>
    </lineage>
</organism>
<proteinExistence type="inferred from homology"/>
<comment type="caution">
    <text evidence="8">The sequence shown here is derived from an EMBL/GenBank/DDBJ whole genome shotgun (WGS) entry which is preliminary data.</text>
</comment>
<evidence type="ECO:0000256" key="5">
    <source>
        <dbReference type="PROSITE-ProRule" id="PRU10007"/>
    </source>
</evidence>
<feature type="domain" description="Aldehyde dehydrogenase" evidence="7">
    <location>
        <begin position="4"/>
        <end position="455"/>
    </location>
</feature>
<dbReference type="InterPro" id="IPR015590">
    <property type="entry name" value="Aldehyde_DH_dom"/>
</dbReference>
<feature type="active site" evidence="5">
    <location>
        <position position="229"/>
    </location>
</feature>
<keyword evidence="9" id="KW-1185">Reference proteome</keyword>
<keyword evidence="2 6" id="KW-0560">Oxidoreductase</keyword>
<dbReference type="CDD" id="cd07102">
    <property type="entry name" value="ALDH_EDX86601"/>
    <property type="match status" value="1"/>
</dbReference>
<evidence type="ECO:0000313" key="9">
    <source>
        <dbReference type="Proteomes" id="UP000191285"/>
    </source>
</evidence>
<dbReference type="Proteomes" id="UP000191285">
    <property type="component" value="Unassembled WGS sequence"/>
</dbReference>
<evidence type="ECO:0000256" key="2">
    <source>
        <dbReference type="ARBA" id="ARBA00023002"/>
    </source>
</evidence>
<evidence type="ECO:0000256" key="3">
    <source>
        <dbReference type="ARBA" id="ARBA00024226"/>
    </source>
</evidence>
<dbReference type="Pfam" id="PF00171">
    <property type="entry name" value="Aldedh"/>
    <property type="match status" value="1"/>
</dbReference>
<reference evidence="9" key="1">
    <citation type="journal article" date="2017" name="Nat. Microbiol.">
        <title>Global analysis of biosynthetic gene clusters reveals vast potential of secondary metabolite production in Penicillium species.</title>
        <authorList>
            <person name="Nielsen J.C."/>
            <person name="Grijseels S."/>
            <person name="Prigent S."/>
            <person name="Ji B."/>
            <person name="Dainat J."/>
            <person name="Nielsen K.F."/>
            <person name="Frisvad J.C."/>
            <person name="Workman M."/>
            <person name="Nielsen J."/>
        </authorList>
    </citation>
    <scope>NUCLEOTIDE SEQUENCE [LARGE SCALE GENOMIC DNA]</scope>
    <source>
        <strain evidence="9">IBT 24891</strain>
    </source>
</reference>
<dbReference type="Gene3D" id="3.40.605.10">
    <property type="entry name" value="Aldehyde Dehydrogenase, Chain A, domain 1"/>
    <property type="match status" value="1"/>
</dbReference>